<dbReference type="EMBL" id="JAHQZT010000002">
    <property type="protein sequence ID" value="MBV0932252.1"/>
    <property type="molecule type" value="Genomic_DNA"/>
</dbReference>
<name>A0ABS6M902_9GAMM</name>
<dbReference type="InterPro" id="IPR053136">
    <property type="entry name" value="UTP_pyrophosphatase-like"/>
</dbReference>
<dbReference type="Pfam" id="PF01863">
    <property type="entry name" value="YgjP-like"/>
    <property type="match status" value="1"/>
</dbReference>
<reference evidence="2 3" key="1">
    <citation type="submission" date="2021-06" db="EMBL/GenBank/DDBJ databases">
        <title>Bacterium isolated from marine sediment.</title>
        <authorList>
            <person name="Zhu K.-L."/>
            <person name="Du Z.-J."/>
            <person name="Liang Q.-Y."/>
        </authorList>
    </citation>
    <scope>NUCLEOTIDE SEQUENCE [LARGE SCALE GENOMIC DNA]</scope>
    <source>
        <strain evidence="2 3">A346</strain>
    </source>
</reference>
<evidence type="ECO:0000313" key="2">
    <source>
        <dbReference type="EMBL" id="MBV0932252.1"/>
    </source>
</evidence>
<dbReference type="InterPro" id="IPR002725">
    <property type="entry name" value="YgjP-like_metallopeptidase"/>
</dbReference>
<dbReference type="Proteomes" id="UP000755551">
    <property type="component" value="Unassembled WGS sequence"/>
</dbReference>
<dbReference type="CDD" id="cd07344">
    <property type="entry name" value="M48_yhfN_like"/>
    <property type="match status" value="1"/>
</dbReference>
<feature type="domain" description="YgjP-like metallopeptidase" evidence="1">
    <location>
        <begin position="14"/>
        <end position="221"/>
    </location>
</feature>
<sequence length="228" mass="26845">MSQAYRLLRSARRKTLAIQVREGEVIVRAPQRARRADIESFVHSRRDWILHHQACQQQAIQAIGVRIEQSGVIPWQGQLLPLFWQRDGTSQVLLQPARVDVHLSRRVRRPEPEAVADVLKRWFRDQARVRLLPRAEILAASTGLKPAQVEIGHWTGRWGQCSNRGEVKLNWRLLQLSPELQDYVILHELCHLKYMHHGPAFQRLLQRHCSDHPRLKREMAQYTLWLNW</sequence>
<dbReference type="RefSeq" id="WP_217333667.1">
    <property type="nucleotide sequence ID" value="NZ_JAHQZT010000002.1"/>
</dbReference>
<comment type="caution">
    <text evidence="2">The sequence shown here is derived from an EMBL/GenBank/DDBJ whole genome shotgun (WGS) entry which is preliminary data.</text>
</comment>
<evidence type="ECO:0000313" key="3">
    <source>
        <dbReference type="Proteomes" id="UP000755551"/>
    </source>
</evidence>
<proteinExistence type="predicted"/>
<keyword evidence="3" id="KW-1185">Reference proteome</keyword>
<accession>A0ABS6M902</accession>
<gene>
    <name evidence="2" type="ORF">KTN04_02725</name>
</gene>
<protein>
    <submittedName>
        <fullName evidence="2">M48 family metallopeptidase</fullName>
    </submittedName>
</protein>
<dbReference type="PANTHER" id="PTHR30399:SF1">
    <property type="entry name" value="UTP PYROPHOSPHATASE"/>
    <property type="match status" value="1"/>
</dbReference>
<dbReference type="PANTHER" id="PTHR30399">
    <property type="entry name" value="UNCHARACTERIZED PROTEIN YGJP"/>
    <property type="match status" value="1"/>
</dbReference>
<evidence type="ECO:0000259" key="1">
    <source>
        <dbReference type="Pfam" id="PF01863"/>
    </source>
</evidence>
<organism evidence="2 3">
    <name type="scientific">Marinobacterium weihaiense</name>
    <dbReference type="NCBI Taxonomy" id="2851016"/>
    <lineage>
        <taxon>Bacteria</taxon>
        <taxon>Pseudomonadati</taxon>
        <taxon>Pseudomonadota</taxon>
        <taxon>Gammaproteobacteria</taxon>
        <taxon>Oceanospirillales</taxon>
        <taxon>Oceanospirillaceae</taxon>
        <taxon>Marinobacterium</taxon>
    </lineage>
</organism>